<reference evidence="1" key="2">
    <citation type="submission" date="2024-03" db="EMBL/GenBank/DDBJ databases">
        <authorList>
            <person name="Ni Y."/>
            <person name="Xu T."/>
            <person name="Yan S."/>
            <person name="Chen L."/>
            <person name="Wang Y."/>
        </authorList>
    </citation>
    <scope>NUCLEOTIDE SEQUENCE</scope>
    <source>
        <strain evidence="1">NBD1</strain>
    </source>
</reference>
<dbReference type="EMBL" id="BK067787">
    <property type="protein sequence ID" value="DBA51932.1"/>
    <property type="molecule type" value="Genomic_DNA"/>
</dbReference>
<reference evidence="1" key="1">
    <citation type="journal article" date="2024" name="Environ. Microbiol. Rep.">
        <title>Hiding in plain sight: The discovery of complete genomes of 11 hypothetical spindle-shaped viruses that putatively infect mesophilic ammonia-oxidizing archaea.</title>
        <authorList>
            <person name="Ni Y."/>
            <person name="Xu T."/>
            <person name="Yan S."/>
            <person name="Chen L."/>
            <person name="Wang Y."/>
        </authorList>
    </citation>
    <scope>NUCLEOTIDE SEQUENCE</scope>
    <source>
        <strain evidence="1">NBD1</strain>
    </source>
</reference>
<name>A0AAT9JAE2_9VIRU</name>
<accession>A0AAT9JAE2</accession>
<organism evidence="1">
    <name type="scientific">Nitrosopumilaceae spindle-shaped virus</name>
    <dbReference type="NCBI Taxonomy" id="3065433"/>
    <lineage>
        <taxon>Viruses</taxon>
    </lineage>
</organism>
<evidence type="ECO:0000313" key="1">
    <source>
        <dbReference type="EMBL" id="DBA51932.1"/>
    </source>
</evidence>
<proteinExistence type="predicted"/>
<sequence>MTYFETLLNEVSTGHFNANYKLIVICKLSSSPNFTETKENLAIELSQNNKDKPHPYFMTHNTVFDVLSKRLGLVEKIDNSYKLAGKLTPDQVKEIKKACKSKMETMA</sequence>
<protein>
    <submittedName>
        <fullName evidence="1">ORF16</fullName>
    </submittedName>
</protein>